<evidence type="ECO:0000259" key="9">
    <source>
        <dbReference type="Pfam" id="PF01850"/>
    </source>
</evidence>
<evidence type="ECO:0000313" key="11">
    <source>
        <dbReference type="Proteomes" id="UP001564408"/>
    </source>
</evidence>
<keyword evidence="5 8" id="KW-0378">Hydrolase</keyword>
<keyword evidence="8" id="KW-0800">Toxin</keyword>
<keyword evidence="4 8" id="KW-0479">Metal-binding</keyword>
<gene>
    <name evidence="8" type="primary">vapC</name>
    <name evidence="10" type="ORF">ABC977_11920</name>
</gene>
<evidence type="ECO:0000256" key="6">
    <source>
        <dbReference type="ARBA" id="ARBA00022842"/>
    </source>
</evidence>
<organism evidence="10 11">
    <name type="scientific">Thioalkalicoccus limnaeus</name>
    <dbReference type="NCBI Taxonomy" id="120681"/>
    <lineage>
        <taxon>Bacteria</taxon>
        <taxon>Pseudomonadati</taxon>
        <taxon>Pseudomonadota</taxon>
        <taxon>Gammaproteobacteria</taxon>
        <taxon>Chromatiales</taxon>
        <taxon>Chromatiaceae</taxon>
        <taxon>Thioalkalicoccus</taxon>
    </lineage>
</organism>
<feature type="binding site" evidence="8">
    <location>
        <position position="106"/>
    </location>
    <ligand>
        <name>Mg(2+)</name>
        <dbReference type="ChEBI" id="CHEBI:18420"/>
    </ligand>
</feature>
<evidence type="ECO:0000256" key="8">
    <source>
        <dbReference type="HAMAP-Rule" id="MF_00265"/>
    </source>
</evidence>
<evidence type="ECO:0000256" key="2">
    <source>
        <dbReference type="ARBA" id="ARBA00022649"/>
    </source>
</evidence>
<comment type="caution">
    <text evidence="10">The sequence shown here is derived from an EMBL/GenBank/DDBJ whole genome shotgun (WGS) entry which is preliminary data.</text>
</comment>
<sequence>MSGWLLDTNVLSELRRKQPSPAVVDFVSAQPLDRLFVSEVTFAEIRFGIELVSEPARRAELRQWLDHRLRPMFTHRVLAITEDILLDWRLIIEAGPKAGHTFSHPDVLIAATASRHGLAVVTRDPSDFVAAGVTAIDPWIAKVP</sequence>
<evidence type="ECO:0000256" key="3">
    <source>
        <dbReference type="ARBA" id="ARBA00022722"/>
    </source>
</evidence>
<dbReference type="InterPro" id="IPR029060">
    <property type="entry name" value="PIN-like_dom_sf"/>
</dbReference>
<evidence type="ECO:0000256" key="5">
    <source>
        <dbReference type="ARBA" id="ARBA00022801"/>
    </source>
</evidence>
<dbReference type="EMBL" id="JBDKXB010000015">
    <property type="protein sequence ID" value="MEY6433109.1"/>
    <property type="molecule type" value="Genomic_DNA"/>
</dbReference>
<comment type="similarity">
    <text evidence="7 8">Belongs to the PINc/VapC protein family.</text>
</comment>
<name>A0ABV4BF05_9GAMM</name>
<dbReference type="CDD" id="cd18746">
    <property type="entry name" value="PIN_VapC4-5_FitB-like"/>
    <property type="match status" value="1"/>
</dbReference>
<dbReference type="InterPro" id="IPR022907">
    <property type="entry name" value="VapC_family"/>
</dbReference>
<protein>
    <recommendedName>
        <fullName evidence="8">Ribonuclease VapC</fullName>
        <shortName evidence="8">RNase VapC</shortName>
        <ecNumber evidence="8">3.1.-.-</ecNumber>
    </recommendedName>
    <alternativeName>
        <fullName evidence="8">Toxin VapC</fullName>
    </alternativeName>
</protein>
<keyword evidence="2 8" id="KW-1277">Toxin-antitoxin system</keyword>
<feature type="domain" description="PIN" evidence="9">
    <location>
        <begin position="5"/>
        <end position="125"/>
    </location>
</feature>
<comment type="function">
    <text evidence="8">Toxic component of a toxin-antitoxin (TA) system. An RNase.</text>
</comment>
<evidence type="ECO:0000313" key="10">
    <source>
        <dbReference type="EMBL" id="MEY6433109.1"/>
    </source>
</evidence>
<dbReference type="SUPFAM" id="SSF88723">
    <property type="entry name" value="PIN domain-like"/>
    <property type="match status" value="1"/>
</dbReference>
<feature type="binding site" evidence="8">
    <location>
        <position position="7"/>
    </location>
    <ligand>
        <name>Mg(2+)</name>
        <dbReference type="ChEBI" id="CHEBI:18420"/>
    </ligand>
</feature>
<comment type="cofactor">
    <cofactor evidence="1 8">
        <name>Mg(2+)</name>
        <dbReference type="ChEBI" id="CHEBI:18420"/>
    </cofactor>
</comment>
<evidence type="ECO:0000256" key="7">
    <source>
        <dbReference type="ARBA" id="ARBA00038093"/>
    </source>
</evidence>
<dbReference type="Proteomes" id="UP001564408">
    <property type="component" value="Unassembled WGS sequence"/>
</dbReference>
<dbReference type="HAMAP" id="MF_00265">
    <property type="entry name" value="VapC_Nob1"/>
    <property type="match status" value="1"/>
</dbReference>
<dbReference type="InterPro" id="IPR050556">
    <property type="entry name" value="Type_II_TA_system_RNase"/>
</dbReference>
<dbReference type="RefSeq" id="WP_369667491.1">
    <property type="nucleotide sequence ID" value="NZ_JBDKXB010000015.1"/>
</dbReference>
<proteinExistence type="inferred from homology"/>
<reference evidence="10 11" key="1">
    <citation type="submission" date="2024-05" db="EMBL/GenBank/DDBJ databases">
        <title>Genome Sequence and Characterization of the New Strain Purple Sulfur Bacterium of Genus Thioalkalicoccus.</title>
        <authorList>
            <person name="Bryantseva I.A."/>
            <person name="Kyndt J.A."/>
            <person name="Imhoff J.F."/>
        </authorList>
    </citation>
    <scope>NUCLEOTIDE SEQUENCE [LARGE SCALE GENOMIC DNA]</scope>
    <source>
        <strain evidence="10 11">Um2</strain>
    </source>
</reference>
<dbReference type="Gene3D" id="3.40.50.1010">
    <property type="entry name" value="5'-nuclease"/>
    <property type="match status" value="1"/>
</dbReference>
<dbReference type="InterPro" id="IPR002716">
    <property type="entry name" value="PIN_dom"/>
</dbReference>
<dbReference type="PANTHER" id="PTHR33653">
    <property type="entry name" value="RIBONUCLEASE VAPC2"/>
    <property type="match status" value="1"/>
</dbReference>
<dbReference type="EC" id="3.1.-.-" evidence="8"/>
<keyword evidence="11" id="KW-1185">Reference proteome</keyword>
<dbReference type="Pfam" id="PF01850">
    <property type="entry name" value="PIN"/>
    <property type="match status" value="1"/>
</dbReference>
<evidence type="ECO:0000256" key="4">
    <source>
        <dbReference type="ARBA" id="ARBA00022723"/>
    </source>
</evidence>
<dbReference type="PANTHER" id="PTHR33653:SF1">
    <property type="entry name" value="RIBONUCLEASE VAPC2"/>
    <property type="match status" value="1"/>
</dbReference>
<keyword evidence="3 8" id="KW-0540">Nuclease</keyword>
<evidence type="ECO:0000256" key="1">
    <source>
        <dbReference type="ARBA" id="ARBA00001946"/>
    </source>
</evidence>
<accession>A0ABV4BF05</accession>
<keyword evidence="6 8" id="KW-0460">Magnesium</keyword>